<dbReference type="RefSeq" id="WP_034830611.1">
    <property type="nucleotide sequence ID" value="NZ_JANX01000001.1"/>
</dbReference>
<accession>A0A0A0DGP4</accession>
<dbReference type="EMBL" id="JANX01000001">
    <property type="protein sequence ID" value="KGM36172.1"/>
    <property type="molecule type" value="Genomic_DNA"/>
</dbReference>
<comment type="caution">
    <text evidence="1">The sequence shown here is derived from an EMBL/GenBank/DDBJ whole genome shotgun (WGS) entry which is preliminary data.</text>
</comment>
<sequence>MVNLPELRPIGPDGAPHAKLKGQIQILTAMHHVELIQVGYLTEYGDIITRQMPDEDAPDMADIVSVEPEFTDEFNELHAATGSQGWLETVFIAHREYAVFIFPFSL</sequence>
<name>A0A0A0DGP4_9PROT</name>
<organism evidence="1 2">
    <name type="scientific">Inquilinus limosus MP06</name>
    <dbReference type="NCBI Taxonomy" id="1398085"/>
    <lineage>
        <taxon>Bacteria</taxon>
        <taxon>Pseudomonadati</taxon>
        <taxon>Pseudomonadota</taxon>
        <taxon>Alphaproteobacteria</taxon>
        <taxon>Rhodospirillales</taxon>
        <taxon>Rhodospirillaceae</taxon>
        <taxon>Inquilinus</taxon>
    </lineage>
</organism>
<dbReference type="AlphaFoldDB" id="A0A0A0DGP4"/>
<dbReference type="Proteomes" id="UP000029995">
    <property type="component" value="Unassembled WGS sequence"/>
</dbReference>
<protein>
    <submittedName>
        <fullName evidence="1">Uncharacterized protein</fullName>
    </submittedName>
</protein>
<gene>
    <name evidence="1" type="ORF">P409_00560</name>
</gene>
<proteinExistence type="predicted"/>
<evidence type="ECO:0000313" key="1">
    <source>
        <dbReference type="EMBL" id="KGM36172.1"/>
    </source>
</evidence>
<evidence type="ECO:0000313" key="2">
    <source>
        <dbReference type="Proteomes" id="UP000029995"/>
    </source>
</evidence>
<reference evidence="1 2" key="1">
    <citation type="submission" date="2014-01" db="EMBL/GenBank/DDBJ databases">
        <title>Genome sequence determination for a cystic fibrosis isolate, Inquilinus limosus.</title>
        <authorList>
            <person name="Pino M."/>
            <person name="Di Conza J."/>
            <person name="Gutkind G."/>
        </authorList>
    </citation>
    <scope>NUCLEOTIDE SEQUENCE [LARGE SCALE GENOMIC DNA]</scope>
    <source>
        <strain evidence="1 2">MP06</strain>
    </source>
</reference>